<feature type="domain" description="Uncharacterized protein TP-0789" evidence="2">
    <location>
        <begin position="79"/>
        <end position="254"/>
    </location>
</feature>
<keyword evidence="1" id="KW-0732">Signal</keyword>
<feature type="chain" id="PRO_5047030216" evidence="1">
    <location>
        <begin position="28"/>
        <end position="257"/>
    </location>
</feature>
<dbReference type="InterPro" id="IPR033399">
    <property type="entry name" value="TP_0789-like"/>
</dbReference>
<keyword evidence="4" id="KW-1185">Reference proteome</keyword>
<dbReference type="PIRSF" id="PIRSF028205">
    <property type="entry name" value="UCP028205"/>
    <property type="match status" value="1"/>
</dbReference>
<dbReference type="InterPro" id="IPR006311">
    <property type="entry name" value="TAT_signal"/>
</dbReference>
<evidence type="ECO:0000259" key="2">
    <source>
        <dbReference type="Pfam" id="PF17131"/>
    </source>
</evidence>
<gene>
    <name evidence="3" type="ORF">ACFQ4M_05115</name>
</gene>
<dbReference type="Proteomes" id="UP001597158">
    <property type="component" value="Unassembled WGS sequence"/>
</dbReference>
<protein>
    <submittedName>
        <fullName evidence="3">Outer membrane lipoprotein-sorting protein</fullName>
    </submittedName>
</protein>
<feature type="signal peptide" evidence="1">
    <location>
        <begin position="1"/>
        <end position="27"/>
    </location>
</feature>
<proteinExistence type="predicted"/>
<evidence type="ECO:0000256" key="1">
    <source>
        <dbReference type="SAM" id="SignalP"/>
    </source>
</evidence>
<evidence type="ECO:0000313" key="3">
    <source>
        <dbReference type="EMBL" id="MFD1262955.1"/>
    </source>
</evidence>
<dbReference type="Gene3D" id="2.50.20.10">
    <property type="entry name" value="Lipoprotein localisation LolA/LolB/LppX"/>
    <property type="match status" value="1"/>
</dbReference>
<dbReference type="RefSeq" id="WP_002936288.1">
    <property type="nucleotide sequence ID" value="NZ_JARQZE010000011.1"/>
</dbReference>
<dbReference type="Pfam" id="PF17131">
    <property type="entry name" value="LolA_like"/>
    <property type="match status" value="1"/>
</dbReference>
<dbReference type="PROSITE" id="PS51318">
    <property type="entry name" value="TAT"/>
    <property type="match status" value="1"/>
</dbReference>
<evidence type="ECO:0000313" key="4">
    <source>
        <dbReference type="Proteomes" id="UP001597158"/>
    </source>
</evidence>
<dbReference type="CDD" id="cd16329">
    <property type="entry name" value="LolA_like"/>
    <property type="match status" value="1"/>
</dbReference>
<dbReference type="EMBL" id="JBHTMC010000009">
    <property type="protein sequence ID" value="MFD1262955.1"/>
    <property type="molecule type" value="Genomic_DNA"/>
</dbReference>
<comment type="caution">
    <text evidence="3">The sequence shown here is derived from an EMBL/GenBank/DDBJ whole genome shotgun (WGS) entry which is preliminary data.</text>
</comment>
<organism evidence="3 4">
    <name type="scientific">Thauera mechernichensis</name>
    <dbReference type="NCBI Taxonomy" id="82788"/>
    <lineage>
        <taxon>Bacteria</taxon>
        <taxon>Pseudomonadati</taxon>
        <taxon>Pseudomonadota</taxon>
        <taxon>Betaproteobacteria</taxon>
        <taxon>Rhodocyclales</taxon>
        <taxon>Zoogloeaceae</taxon>
        <taxon>Thauera</taxon>
    </lineage>
</organism>
<dbReference type="InterPro" id="IPR011220">
    <property type="entry name" value="UCP028205"/>
</dbReference>
<accession>A0ABW3WCL3</accession>
<reference evidence="4" key="1">
    <citation type="journal article" date="2019" name="Int. J. Syst. Evol. Microbiol.">
        <title>The Global Catalogue of Microorganisms (GCM) 10K type strain sequencing project: providing services to taxonomists for standard genome sequencing and annotation.</title>
        <authorList>
            <consortium name="The Broad Institute Genomics Platform"/>
            <consortium name="The Broad Institute Genome Sequencing Center for Infectious Disease"/>
            <person name="Wu L."/>
            <person name="Ma J."/>
        </authorList>
    </citation>
    <scope>NUCLEOTIDE SEQUENCE [LARGE SCALE GENOMIC DNA]</scope>
    <source>
        <strain evidence="4">CCUG 48884</strain>
    </source>
</reference>
<keyword evidence="3" id="KW-0449">Lipoprotein</keyword>
<sequence>MTHSLRSRRRFVAALAGGLLLPTLLRAADAQDDDEAVSVVAAADAVRFPRESFQTEISVANLSDGKEGDTRKYRVLSRGNENTIVLTLEPATERGQALLMRGRDLWVFMPAVSQPVRLSLAQRLTGQVANGDLARANFAGDYRPTIAGRDSVGDTPAVVLDLTAVDRSVTYARVRYWVAEADKRPLKAEFYALSGRLLKTALYEDFRQMAGQLRPTRLVMEDALKKGEVSVLTYENMNVRDLPERMFTREYMRRLQQ</sequence>
<name>A0ABW3WCL3_9RHOO</name>